<dbReference type="Pfam" id="PF00178">
    <property type="entry name" value="Ets"/>
    <property type="match status" value="1"/>
</dbReference>
<dbReference type="Gene3D" id="1.10.10.10">
    <property type="entry name" value="Winged helix-like DNA-binding domain superfamily/Winged helix DNA-binding domain"/>
    <property type="match status" value="1"/>
</dbReference>
<dbReference type="PRINTS" id="PR00454">
    <property type="entry name" value="ETSDOMAIN"/>
</dbReference>
<keyword evidence="2 3" id="KW-0238">DNA-binding</keyword>
<dbReference type="PROSITE" id="PS00346">
    <property type="entry name" value="ETS_DOMAIN_2"/>
    <property type="match status" value="1"/>
</dbReference>
<dbReference type="InterPro" id="IPR036390">
    <property type="entry name" value="WH_DNA-bd_sf"/>
</dbReference>
<dbReference type="AlphaFoldDB" id="A0AAV7K0E0"/>
<name>A0AAV7K0E0_9METZ</name>
<dbReference type="Proteomes" id="UP001165289">
    <property type="component" value="Unassembled WGS sequence"/>
</dbReference>
<keyword evidence="3" id="KW-0539">Nucleus</keyword>
<dbReference type="GO" id="GO:0005634">
    <property type="term" value="C:nucleus"/>
    <property type="evidence" value="ECO:0007669"/>
    <property type="project" value="UniProtKB-SubCell"/>
</dbReference>
<dbReference type="PROSITE" id="PS50061">
    <property type="entry name" value="ETS_DOMAIN_3"/>
    <property type="match status" value="1"/>
</dbReference>
<dbReference type="PANTHER" id="PTHR11849">
    <property type="entry name" value="ETS"/>
    <property type="match status" value="1"/>
</dbReference>
<proteinExistence type="inferred from homology"/>
<organism evidence="5 6">
    <name type="scientific">Oopsacas minuta</name>
    <dbReference type="NCBI Taxonomy" id="111878"/>
    <lineage>
        <taxon>Eukaryota</taxon>
        <taxon>Metazoa</taxon>
        <taxon>Porifera</taxon>
        <taxon>Hexactinellida</taxon>
        <taxon>Hexasterophora</taxon>
        <taxon>Lyssacinosida</taxon>
        <taxon>Leucopsacidae</taxon>
        <taxon>Oopsacas</taxon>
    </lineage>
</organism>
<dbReference type="InterPro" id="IPR000418">
    <property type="entry name" value="Ets_dom"/>
</dbReference>
<dbReference type="GO" id="GO:0030154">
    <property type="term" value="P:cell differentiation"/>
    <property type="evidence" value="ECO:0007669"/>
    <property type="project" value="TreeGrafter"/>
</dbReference>
<feature type="domain" description="ETS" evidence="4">
    <location>
        <begin position="298"/>
        <end position="378"/>
    </location>
</feature>
<dbReference type="EMBL" id="JAKMXF010000222">
    <property type="protein sequence ID" value="KAI6654678.1"/>
    <property type="molecule type" value="Genomic_DNA"/>
</dbReference>
<evidence type="ECO:0000256" key="3">
    <source>
        <dbReference type="RuleBase" id="RU004019"/>
    </source>
</evidence>
<sequence>MSVCYIVGDKFKSEKRLRLHGTSPSHKHRLSHHTPLIGISQFRVSKLGQLSVLDTSMSRDKIMMTNNSDAFIRGISSLPTHTSPTLPHLTSPVEDDGTNAMDCEYSNLSDSSIQVKSEPIEELELPITPKLGTFCPIEVPNFHYSNTFPLNFQPHHSIATINEQTLNSNNTSDSDTVTISDSRERISPTPYSVEINVTSEDPSPPPFNIHLPYNSPESTDTKIIKSMDPATTDNLEVKQEFGEYYYCPISTTPPQTGANADSPESCHNLTRNSYNNLISSEDSGECIHSWSSSNGGHVQLWQFLLELLNDEKNSHIIKWAGNNGEFKLLNPDEVSRKWGERKRKPNMNYDKLSRAIRYYYDKKIMYKVQGQRYVYRFNLESLPFLNKQSYTKYNPKCSSCASSVNQMSTQLPESSLTESSSSDTKSTVIDNVYPTTITTTSIPTVTSNSLSGLPAGYILAPSFNLPGFQTVVIPDIKYTQPLLTYNPLMNSMVCILPATTDSSSPPSTSSVTDTTAC</sequence>
<evidence type="ECO:0000313" key="6">
    <source>
        <dbReference type="Proteomes" id="UP001165289"/>
    </source>
</evidence>
<reference evidence="5 6" key="1">
    <citation type="journal article" date="2023" name="BMC Biol.">
        <title>The compact genome of the sponge Oopsacas minuta (Hexactinellida) is lacking key metazoan core genes.</title>
        <authorList>
            <person name="Santini S."/>
            <person name="Schenkelaars Q."/>
            <person name="Jourda C."/>
            <person name="Duchesne M."/>
            <person name="Belahbib H."/>
            <person name="Rocher C."/>
            <person name="Selva M."/>
            <person name="Riesgo A."/>
            <person name="Vervoort M."/>
            <person name="Leys S.P."/>
            <person name="Kodjabachian L."/>
            <person name="Le Bivic A."/>
            <person name="Borchiellini C."/>
            <person name="Claverie J.M."/>
            <person name="Renard E."/>
        </authorList>
    </citation>
    <scope>NUCLEOTIDE SEQUENCE [LARGE SCALE GENOMIC DNA]</scope>
    <source>
        <strain evidence="5">SPO-2</strain>
    </source>
</reference>
<dbReference type="InterPro" id="IPR046328">
    <property type="entry name" value="ETS_fam"/>
</dbReference>
<dbReference type="InterPro" id="IPR036388">
    <property type="entry name" value="WH-like_DNA-bd_sf"/>
</dbReference>
<evidence type="ECO:0000256" key="2">
    <source>
        <dbReference type="ARBA" id="ARBA00023125"/>
    </source>
</evidence>
<comment type="caution">
    <text evidence="5">The sequence shown here is derived from an EMBL/GenBank/DDBJ whole genome shotgun (WGS) entry which is preliminary data.</text>
</comment>
<comment type="similarity">
    <text evidence="1 3">Belongs to the ETS family.</text>
</comment>
<dbReference type="SUPFAM" id="SSF46785">
    <property type="entry name" value="Winged helix' DNA-binding domain"/>
    <property type="match status" value="1"/>
</dbReference>
<accession>A0AAV7K0E0</accession>
<evidence type="ECO:0000259" key="4">
    <source>
        <dbReference type="PROSITE" id="PS50061"/>
    </source>
</evidence>
<protein>
    <submittedName>
        <fullName evidence="5">CBN-ETS-5 protein</fullName>
    </submittedName>
</protein>
<keyword evidence="6" id="KW-1185">Reference proteome</keyword>
<dbReference type="GO" id="GO:0000981">
    <property type="term" value="F:DNA-binding transcription factor activity, RNA polymerase II-specific"/>
    <property type="evidence" value="ECO:0007669"/>
    <property type="project" value="TreeGrafter"/>
</dbReference>
<evidence type="ECO:0000313" key="5">
    <source>
        <dbReference type="EMBL" id="KAI6654678.1"/>
    </source>
</evidence>
<dbReference type="GO" id="GO:0043565">
    <property type="term" value="F:sequence-specific DNA binding"/>
    <property type="evidence" value="ECO:0007669"/>
    <property type="project" value="InterPro"/>
</dbReference>
<dbReference type="SMART" id="SM00413">
    <property type="entry name" value="ETS"/>
    <property type="match status" value="1"/>
</dbReference>
<dbReference type="PROSITE" id="PS00345">
    <property type="entry name" value="ETS_DOMAIN_1"/>
    <property type="match status" value="1"/>
</dbReference>
<comment type="subcellular location">
    <subcellularLocation>
        <location evidence="3">Nucleus</location>
    </subcellularLocation>
</comment>
<evidence type="ECO:0000256" key="1">
    <source>
        <dbReference type="ARBA" id="ARBA00005562"/>
    </source>
</evidence>
<gene>
    <name evidence="5" type="ORF">LOD99_1072</name>
</gene>